<name>A0A448MY60_9ACTN</name>
<dbReference type="InterPro" id="IPR001653">
    <property type="entry name" value="DAP_epimerase_DapF"/>
</dbReference>
<comment type="function">
    <text evidence="8">Catalyzes the stereoinversion of LL-2,6-diaminopimelate (L,L-DAP) to meso-diaminopimelate (meso-DAP), a precursor of L-lysine and an essential component of the bacterial peptidoglycan.</text>
</comment>
<accession>A0A448MY60</accession>
<comment type="similarity">
    <text evidence="2 8">Belongs to the diaminopimelate epimerase family.</text>
</comment>
<keyword evidence="5 8" id="KW-0457">Lysine biosynthesis</keyword>
<keyword evidence="4 8" id="KW-0028">Amino-acid biosynthesis</keyword>
<evidence type="ECO:0000313" key="10">
    <source>
        <dbReference type="EMBL" id="VEH70039.1"/>
    </source>
</evidence>
<dbReference type="GO" id="GO:0005829">
    <property type="term" value="C:cytosol"/>
    <property type="evidence" value="ECO:0007669"/>
    <property type="project" value="TreeGrafter"/>
</dbReference>
<dbReference type="OMA" id="GIRCFAR"/>
<dbReference type="PROSITE" id="PS01326">
    <property type="entry name" value="DAP_EPIMERASE"/>
    <property type="match status" value="1"/>
</dbReference>
<dbReference type="InterPro" id="IPR018510">
    <property type="entry name" value="DAP_epimerase_AS"/>
</dbReference>
<feature type="site" description="Could be important to modulate the pK values of the two catalytic cysteine residues" evidence="8">
    <location>
        <position position="210"/>
    </location>
</feature>
<feature type="binding site" evidence="8">
    <location>
        <position position="76"/>
    </location>
    <ligand>
        <name>substrate</name>
    </ligand>
</feature>
<protein>
    <recommendedName>
        <fullName evidence="3 8">Diaminopimelate epimerase</fullName>
        <shortName evidence="8">DAP epimerase</shortName>
        <ecNumber evidence="3 8">5.1.1.7</ecNumber>
    </recommendedName>
    <alternativeName>
        <fullName evidence="8">PLP-independent amino acid racemase</fullName>
    </alternativeName>
</protein>
<evidence type="ECO:0000256" key="2">
    <source>
        <dbReference type="ARBA" id="ARBA00010219"/>
    </source>
</evidence>
<evidence type="ECO:0000313" key="11">
    <source>
        <dbReference type="Proteomes" id="UP000273044"/>
    </source>
</evidence>
<feature type="site" description="Could be important to modulate the pK values of the two catalytic cysteine residues" evidence="8">
    <location>
        <position position="160"/>
    </location>
</feature>
<comment type="subunit">
    <text evidence="8">Homodimer.</text>
</comment>
<evidence type="ECO:0000256" key="7">
    <source>
        <dbReference type="ARBA" id="ARBA00051712"/>
    </source>
</evidence>
<dbReference type="AlphaFoldDB" id="A0A448MY60"/>
<dbReference type="EMBL" id="LR134406">
    <property type="protein sequence ID" value="VEH70039.1"/>
    <property type="molecule type" value="Genomic_DNA"/>
</dbReference>
<evidence type="ECO:0000256" key="5">
    <source>
        <dbReference type="ARBA" id="ARBA00023154"/>
    </source>
</evidence>
<feature type="active site" description="Proton donor" evidence="8">
    <location>
        <position position="85"/>
    </location>
</feature>
<dbReference type="Proteomes" id="UP000273044">
    <property type="component" value="Chromosome"/>
</dbReference>
<comment type="subcellular location">
    <subcellularLocation>
        <location evidence="8">Cytoplasm</location>
    </subcellularLocation>
</comment>
<feature type="binding site" evidence="8">
    <location>
        <position position="17"/>
    </location>
    <ligand>
        <name>substrate</name>
    </ligand>
</feature>
<evidence type="ECO:0000256" key="3">
    <source>
        <dbReference type="ARBA" id="ARBA00013080"/>
    </source>
</evidence>
<proteinExistence type="inferred from homology"/>
<feature type="active site" description="Proton acceptor" evidence="8">
    <location>
        <position position="219"/>
    </location>
</feature>
<organism evidence="10 11">
    <name type="scientific">Arachnia propionica</name>
    <dbReference type="NCBI Taxonomy" id="1750"/>
    <lineage>
        <taxon>Bacteria</taxon>
        <taxon>Bacillati</taxon>
        <taxon>Actinomycetota</taxon>
        <taxon>Actinomycetes</taxon>
        <taxon>Propionibacteriales</taxon>
        <taxon>Propionibacteriaceae</taxon>
        <taxon>Arachnia</taxon>
    </lineage>
</organism>
<dbReference type="SUPFAM" id="SSF54506">
    <property type="entry name" value="Diaminopimelate epimerase-like"/>
    <property type="match status" value="2"/>
</dbReference>
<dbReference type="NCBIfam" id="TIGR00652">
    <property type="entry name" value="DapF"/>
    <property type="match status" value="1"/>
</dbReference>
<evidence type="ECO:0000256" key="9">
    <source>
        <dbReference type="PROSITE-ProRule" id="PRU10125"/>
    </source>
</evidence>
<sequence length="274" mass="29582">MGTLFRYTFAKGHATGNDFIIIDDPHGMQDLSAEAVAALCDRHTGVGGDGLLRVVRAGQMAGHEFDPELWFMDYRNADGSVAEMCGNGLRLFSRYLLNDQLVQSGEFTVATRAGLKQVRVARGGLIATNLGAVGLGKEPVVITHEGRTFTGRPADVGNPHAVVFTDRDVLRQLDLSRAPVWEPADVFPTGVNVEFVHEVMPGELLMRVYERGCGETLSCGTGVVASAAAYRDRSGFDGPIQVRVRGGDLVVTFEGDEVWLTGPAVIVARGEYWS</sequence>
<feature type="binding site" evidence="8">
    <location>
        <begin position="220"/>
        <end position="221"/>
    </location>
    <ligand>
        <name>substrate</name>
    </ligand>
</feature>
<comment type="catalytic activity">
    <reaction evidence="7 8">
        <text>(2S,6S)-2,6-diaminopimelate = meso-2,6-diaminopimelate</text>
        <dbReference type="Rhea" id="RHEA:15393"/>
        <dbReference type="ChEBI" id="CHEBI:57609"/>
        <dbReference type="ChEBI" id="CHEBI:57791"/>
        <dbReference type="EC" id="5.1.1.7"/>
    </reaction>
</comment>
<keyword evidence="8" id="KW-0963">Cytoplasm</keyword>
<feature type="binding site" evidence="8">
    <location>
        <begin position="86"/>
        <end position="87"/>
    </location>
    <ligand>
        <name>substrate</name>
    </ligand>
</feature>
<feature type="active site" evidence="9">
    <location>
        <position position="85"/>
    </location>
</feature>
<dbReference type="GeneID" id="64406796"/>
<feature type="binding site" evidence="8">
    <location>
        <position position="158"/>
    </location>
    <ligand>
        <name>substrate</name>
    </ligand>
</feature>
<dbReference type="HAMAP" id="MF_00197">
    <property type="entry name" value="DAP_epimerase"/>
    <property type="match status" value="1"/>
</dbReference>
<evidence type="ECO:0000256" key="1">
    <source>
        <dbReference type="ARBA" id="ARBA00005196"/>
    </source>
</evidence>
<dbReference type="EC" id="5.1.1.7" evidence="3 8"/>
<gene>
    <name evidence="8 10" type="primary">dapF</name>
    <name evidence="10" type="ORF">NCTC12967_01322</name>
</gene>
<dbReference type="PANTHER" id="PTHR31689">
    <property type="entry name" value="DIAMINOPIMELATE EPIMERASE, CHLOROPLASTIC"/>
    <property type="match status" value="1"/>
</dbReference>
<dbReference type="GO" id="GO:0009089">
    <property type="term" value="P:lysine biosynthetic process via diaminopimelate"/>
    <property type="evidence" value="ECO:0007669"/>
    <property type="project" value="UniProtKB-UniRule"/>
</dbReference>
<dbReference type="Gene3D" id="3.10.310.10">
    <property type="entry name" value="Diaminopimelate Epimerase, Chain A, domain 1"/>
    <property type="match status" value="2"/>
</dbReference>
<comment type="pathway">
    <text evidence="1 8">Amino-acid biosynthesis; L-lysine biosynthesis via DAP pathway; DL-2,6-diaminopimelate from LL-2,6-diaminopimelate: step 1/1.</text>
</comment>
<reference evidence="10 11" key="1">
    <citation type="submission" date="2018-12" db="EMBL/GenBank/DDBJ databases">
        <authorList>
            <consortium name="Pathogen Informatics"/>
        </authorList>
    </citation>
    <scope>NUCLEOTIDE SEQUENCE [LARGE SCALE GENOMIC DNA]</scope>
    <source>
        <strain evidence="10 11">NCTC12967</strain>
    </source>
</reference>
<feature type="binding site" evidence="8">
    <location>
        <position position="192"/>
    </location>
    <ligand>
        <name>substrate</name>
    </ligand>
</feature>
<feature type="binding site" evidence="8">
    <location>
        <begin position="210"/>
        <end position="211"/>
    </location>
    <ligand>
        <name>substrate</name>
    </ligand>
</feature>
<dbReference type="PANTHER" id="PTHR31689:SF0">
    <property type="entry name" value="DIAMINOPIMELATE EPIMERASE"/>
    <property type="match status" value="1"/>
</dbReference>
<dbReference type="RefSeq" id="WP_014846424.1">
    <property type="nucleotide sequence ID" value="NZ_CAJZDL010000096.1"/>
</dbReference>
<keyword evidence="11" id="KW-1185">Reference proteome</keyword>
<keyword evidence="6 8" id="KW-0413">Isomerase</keyword>
<evidence type="ECO:0000256" key="4">
    <source>
        <dbReference type="ARBA" id="ARBA00022605"/>
    </source>
</evidence>
<dbReference type="UniPathway" id="UPA00034">
    <property type="reaction ID" value="UER00025"/>
</dbReference>
<dbReference type="Pfam" id="PF01678">
    <property type="entry name" value="DAP_epimerase"/>
    <property type="match status" value="2"/>
</dbReference>
<comment type="caution">
    <text evidence="8">Lacks conserved residue(s) required for the propagation of feature annotation.</text>
</comment>
<evidence type="ECO:0000256" key="6">
    <source>
        <dbReference type="ARBA" id="ARBA00023235"/>
    </source>
</evidence>
<evidence type="ECO:0000256" key="8">
    <source>
        <dbReference type="HAMAP-Rule" id="MF_00197"/>
    </source>
</evidence>
<dbReference type="GO" id="GO:0008837">
    <property type="term" value="F:diaminopimelate epimerase activity"/>
    <property type="evidence" value="ECO:0007669"/>
    <property type="project" value="UniProtKB-UniRule"/>
</dbReference>